<protein>
    <submittedName>
        <fullName evidence="11">TIGR01620 family protein</fullName>
    </submittedName>
</protein>
<evidence type="ECO:0000256" key="4">
    <source>
        <dbReference type="ARBA" id="ARBA00022519"/>
    </source>
</evidence>
<dbReference type="PANTHER" id="PTHR39342">
    <property type="entry name" value="UPF0283 MEMBRANE PROTEIN YCJF"/>
    <property type="match status" value="1"/>
</dbReference>
<accession>A0A6N8DTL9</accession>
<evidence type="ECO:0000256" key="10">
    <source>
        <dbReference type="SAM" id="Phobius"/>
    </source>
</evidence>
<evidence type="ECO:0000256" key="2">
    <source>
        <dbReference type="ARBA" id="ARBA00008255"/>
    </source>
</evidence>
<keyword evidence="8" id="KW-0175">Coiled coil</keyword>
<comment type="caution">
    <text evidence="11">The sequence shown here is derived from an EMBL/GenBank/DDBJ whole genome shotgun (WGS) entry which is preliminary data.</text>
</comment>
<feature type="coiled-coil region" evidence="8">
    <location>
        <begin position="179"/>
        <end position="206"/>
    </location>
</feature>
<keyword evidence="4" id="KW-0997">Cell inner membrane</keyword>
<evidence type="ECO:0000256" key="7">
    <source>
        <dbReference type="ARBA" id="ARBA00023136"/>
    </source>
</evidence>
<dbReference type="GO" id="GO:0005886">
    <property type="term" value="C:plasma membrane"/>
    <property type="evidence" value="ECO:0007669"/>
    <property type="project" value="UniProtKB-SubCell"/>
</dbReference>
<feature type="transmembrane region" description="Helical" evidence="10">
    <location>
        <begin position="75"/>
        <end position="97"/>
    </location>
</feature>
<evidence type="ECO:0000256" key="6">
    <source>
        <dbReference type="ARBA" id="ARBA00022989"/>
    </source>
</evidence>
<evidence type="ECO:0000256" key="3">
    <source>
        <dbReference type="ARBA" id="ARBA00022475"/>
    </source>
</evidence>
<comment type="subcellular location">
    <subcellularLocation>
        <location evidence="1">Cell inner membrane</location>
        <topology evidence="1">Multi-pass membrane protein</topology>
    </subcellularLocation>
</comment>
<keyword evidence="7 10" id="KW-0472">Membrane</keyword>
<organism evidence="11 12">
    <name type="scientific">Rhodoblastus acidophilus</name>
    <name type="common">Rhodopseudomonas acidophila</name>
    <dbReference type="NCBI Taxonomy" id="1074"/>
    <lineage>
        <taxon>Bacteria</taxon>
        <taxon>Pseudomonadati</taxon>
        <taxon>Pseudomonadota</taxon>
        <taxon>Alphaproteobacteria</taxon>
        <taxon>Hyphomicrobiales</taxon>
        <taxon>Rhodoblastaceae</taxon>
        <taxon>Rhodoblastus</taxon>
    </lineage>
</organism>
<keyword evidence="5 10" id="KW-0812">Transmembrane</keyword>
<keyword evidence="3" id="KW-1003">Cell membrane</keyword>
<name>A0A6N8DTL9_RHOAC</name>
<proteinExistence type="inferred from homology"/>
<reference evidence="11 12" key="1">
    <citation type="submission" date="2019-11" db="EMBL/GenBank/DDBJ databases">
        <title>Whole-genome sequence of a Rhodoblastus acidophilus DSM 142.</title>
        <authorList>
            <person name="Kyndt J.A."/>
            <person name="Meyer T.E."/>
        </authorList>
    </citation>
    <scope>NUCLEOTIDE SEQUENCE [LARGE SCALE GENOMIC DNA]</scope>
    <source>
        <strain evidence="11 12">DSM 142</strain>
    </source>
</reference>
<evidence type="ECO:0000313" key="11">
    <source>
        <dbReference type="EMBL" id="MTV32533.1"/>
    </source>
</evidence>
<dbReference type="Pfam" id="PF05128">
    <property type="entry name" value="DUF697"/>
    <property type="match status" value="1"/>
</dbReference>
<dbReference type="InterPro" id="IPR006507">
    <property type="entry name" value="UPF0283"/>
</dbReference>
<dbReference type="RefSeq" id="WP_155447223.1">
    <property type="nucleotide sequence ID" value="NZ_JAOQNR010000007.1"/>
</dbReference>
<dbReference type="InterPro" id="IPR021147">
    <property type="entry name" value="DUF697"/>
</dbReference>
<evidence type="ECO:0000256" key="8">
    <source>
        <dbReference type="SAM" id="Coils"/>
    </source>
</evidence>
<feature type="compositionally biased region" description="Low complexity" evidence="9">
    <location>
        <begin position="1"/>
        <end position="10"/>
    </location>
</feature>
<dbReference type="OrthoDB" id="9816060at2"/>
<sequence>MSQTDPSSEAPRPERPRPRAFRLDQLGEDMVAPQPDYYEVEAAQAAAQTAAAAEKEERLTEEAQAEGFAPKKGGWTWGGVLLSALGALVSLSIGLWLDTLVEDLFAKSKALGVLGVGLAGLILVAIGVLVSREIAVLYKQRAIARLHRSLAIAHENDDVGMAKAKVAELISLYADKPEMDVARKRLKELRNEIIDGAARVEIAEKALMPALDAAARAEIAKAAKAVSLVTAIAPRAIIDVVFVAAQALRLIRRISEIYGGRPGMLGAFRLARAVGTHLTLTGAVAIGDSLLQQIVGHSVASRISSRLGEGVLNGLLTARIGLSAMAVCRPMPFIAEKAPSISDVAPFLLKRGDKEKAAG</sequence>
<dbReference type="EMBL" id="WNKS01000018">
    <property type="protein sequence ID" value="MTV32533.1"/>
    <property type="molecule type" value="Genomic_DNA"/>
</dbReference>
<evidence type="ECO:0000256" key="9">
    <source>
        <dbReference type="SAM" id="MobiDB-lite"/>
    </source>
</evidence>
<dbReference type="PANTHER" id="PTHR39342:SF1">
    <property type="entry name" value="UPF0283 MEMBRANE PROTEIN YCJF"/>
    <property type="match status" value="1"/>
</dbReference>
<feature type="region of interest" description="Disordered" evidence="9">
    <location>
        <begin position="1"/>
        <end position="25"/>
    </location>
</feature>
<evidence type="ECO:0000256" key="1">
    <source>
        <dbReference type="ARBA" id="ARBA00004429"/>
    </source>
</evidence>
<dbReference type="AlphaFoldDB" id="A0A6N8DTL9"/>
<gene>
    <name evidence="11" type="ORF">GJ654_16225</name>
</gene>
<comment type="similarity">
    <text evidence="2">Belongs to the UPF0283 family.</text>
</comment>
<evidence type="ECO:0000256" key="5">
    <source>
        <dbReference type="ARBA" id="ARBA00022692"/>
    </source>
</evidence>
<evidence type="ECO:0000313" key="12">
    <source>
        <dbReference type="Proteomes" id="UP000439113"/>
    </source>
</evidence>
<keyword evidence="6 10" id="KW-1133">Transmembrane helix</keyword>
<dbReference type="Proteomes" id="UP000439113">
    <property type="component" value="Unassembled WGS sequence"/>
</dbReference>
<feature type="transmembrane region" description="Helical" evidence="10">
    <location>
        <begin position="109"/>
        <end position="131"/>
    </location>
</feature>
<dbReference type="NCBIfam" id="TIGR01620">
    <property type="entry name" value="hyp_HI0043"/>
    <property type="match status" value="1"/>
</dbReference>